<reference evidence="2" key="1">
    <citation type="submission" date="2019-06" db="EMBL/GenBank/DDBJ databases">
        <title>Mycoplasma neophronis type strain whole genome sequence.</title>
        <authorList>
            <person name="Spergser J."/>
        </authorList>
    </citation>
    <scope>NUCLEOTIDE SEQUENCE [LARGE SCALE GENOMIC DNA]</scope>
    <source>
        <strain evidence="2">DSM 24097</strain>
    </source>
</reference>
<dbReference type="InterPro" id="IPR042099">
    <property type="entry name" value="ANL_N_sf"/>
</dbReference>
<evidence type="ECO:0000313" key="2">
    <source>
        <dbReference type="EMBL" id="TPR51771.1"/>
    </source>
</evidence>
<organism evidence="2 3">
    <name type="scientific">Metamycoplasma neophronis</name>
    <dbReference type="NCBI Taxonomy" id="872983"/>
    <lineage>
        <taxon>Bacteria</taxon>
        <taxon>Bacillati</taxon>
        <taxon>Mycoplasmatota</taxon>
        <taxon>Mycoplasmoidales</taxon>
        <taxon>Metamycoplasmataceae</taxon>
        <taxon>Metamycoplasma</taxon>
    </lineage>
</organism>
<dbReference type="InterPro" id="IPR000873">
    <property type="entry name" value="AMP-dep_synth/lig_dom"/>
</dbReference>
<feature type="non-terminal residue" evidence="2">
    <location>
        <position position="202"/>
    </location>
</feature>
<evidence type="ECO:0000313" key="3">
    <source>
        <dbReference type="Proteomes" id="UP000316851"/>
    </source>
</evidence>
<dbReference type="InterPro" id="IPR020845">
    <property type="entry name" value="AMP-binding_CS"/>
</dbReference>
<dbReference type="PROSITE" id="PS00455">
    <property type="entry name" value="AMP_BINDING"/>
    <property type="match status" value="1"/>
</dbReference>
<accession>A0ABY2YZA1</accession>
<evidence type="ECO:0000259" key="1">
    <source>
        <dbReference type="Pfam" id="PF00501"/>
    </source>
</evidence>
<dbReference type="Pfam" id="PF00501">
    <property type="entry name" value="AMP-binding"/>
    <property type="match status" value="1"/>
</dbReference>
<keyword evidence="3" id="KW-1185">Reference proteome</keyword>
<feature type="domain" description="AMP-dependent synthetase/ligase" evidence="1">
    <location>
        <begin position="80"/>
        <end position="202"/>
    </location>
</feature>
<dbReference type="SUPFAM" id="SSF56801">
    <property type="entry name" value="Acetyl-CoA synthetase-like"/>
    <property type="match status" value="1"/>
</dbReference>
<dbReference type="Proteomes" id="UP000316851">
    <property type="component" value="Unassembled WGS sequence"/>
</dbReference>
<dbReference type="Gene3D" id="3.40.50.12780">
    <property type="entry name" value="N-terminal domain of ligase-like"/>
    <property type="match status" value="1"/>
</dbReference>
<feature type="non-terminal residue" evidence="2">
    <location>
        <position position="1"/>
    </location>
</feature>
<gene>
    <name evidence="2" type="ORF">FJR74_03300</name>
</gene>
<proteinExistence type="predicted"/>
<sequence length="202" mass="21991">CKTHPKVAERIAAALESMAAMWDRPIAMIVNDWFGIGPDGTRCQGDWPARQPSTPAWFLDSARGVHQFLGRRRFVYPWVAWLVQRGAAPGDVLVFTDDDTDKTIDLLIACHLAGCGYSVCDTADEISVRTNAITEHGDGILVTVVDVAATQLAVVGHDELRKVVDERVTQVTHDALLATKTAYIMPTSGTTGQPKLVRISHG</sequence>
<protein>
    <submittedName>
        <fullName evidence="2">AMP-binding protein</fullName>
    </submittedName>
</protein>
<dbReference type="PANTHER" id="PTHR45527:SF1">
    <property type="entry name" value="FATTY ACID SYNTHASE"/>
    <property type="match status" value="1"/>
</dbReference>
<name>A0ABY2YZA1_9BACT</name>
<dbReference type="EMBL" id="VHHP01000055">
    <property type="protein sequence ID" value="TPR51771.1"/>
    <property type="molecule type" value="Genomic_DNA"/>
</dbReference>
<dbReference type="PANTHER" id="PTHR45527">
    <property type="entry name" value="NONRIBOSOMAL PEPTIDE SYNTHETASE"/>
    <property type="match status" value="1"/>
</dbReference>
<comment type="caution">
    <text evidence="2">The sequence shown here is derived from an EMBL/GenBank/DDBJ whole genome shotgun (WGS) entry which is preliminary data.</text>
</comment>